<dbReference type="PANTHER" id="PTHR24148">
    <property type="entry name" value="ANKYRIN REPEAT DOMAIN-CONTAINING PROTEIN 39 HOMOLOG-RELATED"/>
    <property type="match status" value="1"/>
</dbReference>
<protein>
    <recommendedName>
        <fullName evidence="1">Heterokaryon incompatibility domain-containing protein</fullName>
    </recommendedName>
</protein>
<dbReference type="GeneID" id="54481905"/>
<evidence type="ECO:0000259" key="1">
    <source>
        <dbReference type="Pfam" id="PF06985"/>
    </source>
</evidence>
<evidence type="ECO:0000313" key="2">
    <source>
        <dbReference type="EMBL" id="KAF2759066.1"/>
    </source>
</evidence>
<dbReference type="Proteomes" id="UP000799437">
    <property type="component" value="Unassembled WGS sequence"/>
</dbReference>
<accession>A0A6A6WB49</accession>
<name>A0A6A6WB49_9PEZI</name>
<evidence type="ECO:0000313" key="3">
    <source>
        <dbReference type="Proteomes" id="UP000799437"/>
    </source>
</evidence>
<reference evidence="2" key="1">
    <citation type="journal article" date="2020" name="Stud. Mycol.">
        <title>101 Dothideomycetes genomes: a test case for predicting lifestyles and emergence of pathogens.</title>
        <authorList>
            <person name="Haridas S."/>
            <person name="Albert R."/>
            <person name="Binder M."/>
            <person name="Bloem J."/>
            <person name="Labutti K."/>
            <person name="Salamov A."/>
            <person name="Andreopoulos B."/>
            <person name="Baker S."/>
            <person name="Barry K."/>
            <person name="Bills G."/>
            <person name="Bluhm B."/>
            <person name="Cannon C."/>
            <person name="Castanera R."/>
            <person name="Culley D."/>
            <person name="Daum C."/>
            <person name="Ezra D."/>
            <person name="Gonzalez J."/>
            <person name="Henrissat B."/>
            <person name="Kuo A."/>
            <person name="Liang C."/>
            <person name="Lipzen A."/>
            <person name="Lutzoni F."/>
            <person name="Magnuson J."/>
            <person name="Mondo S."/>
            <person name="Nolan M."/>
            <person name="Ohm R."/>
            <person name="Pangilinan J."/>
            <person name="Park H.-J."/>
            <person name="Ramirez L."/>
            <person name="Alfaro M."/>
            <person name="Sun H."/>
            <person name="Tritt A."/>
            <person name="Yoshinaga Y."/>
            <person name="Zwiers L.-H."/>
            <person name="Turgeon B."/>
            <person name="Goodwin S."/>
            <person name="Spatafora J."/>
            <person name="Crous P."/>
            <person name="Grigoriev I."/>
        </authorList>
    </citation>
    <scope>NUCLEOTIDE SEQUENCE</scope>
    <source>
        <strain evidence="2">CBS 121739</strain>
    </source>
</reference>
<organism evidence="2 3">
    <name type="scientific">Pseudovirgaria hyperparasitica</name>
    <dbReference type="NCBI Taxonomy" id="470096"/>
    <lineage>
        <taxon>Eukaryota</taxon>
        <taxon>Fungi</taxon>
        <taxon>Dikarya</taxon>
        <taxon>Ascomycota</taxon>
        <taxon>Pezizomycotina</taxon>
        <taxon>Dothideomycetes</taxon>
        <taxon>Dothideomycetes incertae sedis</taxon>
        <taxon>Acrospermales</taxon>
        <taxon>Acrospermaceae</taxon>
        <taxon>Pseudovirgaria</taxon>
    </lineage>
</organism>
<proteinExistence type="predicted"/>
<dbReference type="Pfam" id="PF26639">
    <property type="entry name" value="Het-6_barrel"/>
    <property type="match status" value="1"/>
</dbReference>
<gene>
    <name evidence="2" type="ORF">EJ05DRAFT_331593</name>
</gene>
<dbReference type="InterPro" id="IPR010730">
    <property type="entry name" value="HET"/>
</dbReference>
<dbReference type="OrthoDB" id="2157530at2759"/>
<sequence length="613" mass="69597">MSDEYSYERIDTDRREIRLLVIHCPPGTNSDLVCCDFKYISLLDDPVTEYKTISYAWGADYPKAKISIGGKQLVVPLNAEKALRCFRLPDQDRVLWIDAAYINQADDGEDGEKGPQVRYMSLIYSKSQGNLVHLGDDADGLGGLAFKTVRYLRDNRLSMLDDDAIKPDSDEARALSSLFSCPWFCRAWVVQEVVLGGPAHCFLGTHDIWIKAFLECALFVGMERKWQSDAGQLAEKFGRSAAMAIDNLITLRDVRQKYKEGWSGLQEKPDIATLLQRRRQCKDPRDMVYSIVGLWDPDVTRDIPPRLRIRYEASVPDVYRSTTRYSIRTRDGPYILHQVAHRTDGDLEENDIPAWAYQENGTVEEHNFPTWVPRWDRDTEEGAPHDLSVHFKCWHPWNALVKRADKCEDSIANILTLDGIMIDTVSAVTSPLRADQQRDPVALHSFVEAVERITRGVMDGDVTDSVAETLIAGCQNPHKLATAEHWAPYETFREHLTQIVKTGVDMRLPQAMHAGGGRKAYFTRLVTACLWRRFIATKDGHLGLAPRATREGDVLVALRNGMWPFVLRPMVSESGVESKYQFLGQAYLRGFMQGEIVQQCTDGRRETQTFSMV</sequence>
<feature type="domain" description="Heterokaryon incompatibility" evidence="1">
    <location>
        <begin position="50"/>
        <end position="192"/>
    </location>
</feature>
<dbReference type="PANTHER" id="PTHR24148:SF64">
    <property type="entry name" value="HETEROKARYON INCOMPATIBILITY DOMAIN-CONTAINING PROTEIN"/>
    <property type="match status" value="1"/>
</dbReference>
<dbReference type="Pfam" id="PF06985">
    <property type="entry name" value="HET"/>
    <property type="match status" value="1"/>
</dbReference>
<dbReference type="AlphaFoldDB" id="A0A6A6WB49"/>
<keyword evidence="3" id="KW-1185">Reference proteome</keyword>
<dbReference type="RefSeq" id="XP_033601517.1">
    <property type="nucleotide sequence ID" value="XM_033740851.1"/>
</dbReference>
<dbReference type="InterPro" id="IPR052895">
    <property type="entry name" value="HetReg/Transcr_Mod"/>
</dbReference>
<dbReference type="EMBL" id="ML996570">
    <property type="protein sequence ID" value="KAF2759066.1"/>
    <property type="molecule type" value="Genomic_DNA"/>
</dbReference>